<dbReference type="InterPro" id="IPR023577">
    <property type="entry name" value="CYTH_domain"/>
</dbReference>
<comment type="caution">
    <text evidence="2">The sequence shown here is derived from an EMBL/GenBank/DDBJ whole genome shotgun (WGS) entry which is preliminary data.</text>
</comment>
<dbReference type="PIRSF" id="PIRSF012526">
    <property type="entry name" value="CYTH_UCP012526"/>
    <property type="match status" value="1"/>
</dbReference>
<dbReference type="Gene3D" id="2.40.320.10">
    <property type="entry name" value="Hypothetical Protein Pfu-838710-001"/>
    <property type="match status" value="1"/>
</dbReference>
<keyword evidence="3" id="KW-1185">Reference proteome</keyword>
<protein>
    <submittedName>
        <fullName evidence="2">CYTH domain-containing protein</fullName>
    </submittedName>
</protein>
<dbReference type="RefSeq" id="WP_135346750.1">
    <property type="nucleotide sequence ID" value="NZ_SRJD01000001.1"/>
</dbReference>
<dbReference type="InterPro" id="IPR009195">
    <property type="entry name" value="Uncharacterised_YjbK"/>
</dbReference>
<dbReference type="SUPFAM" id="SSF55154">
    <property type="entry name" value="CYTH-like phosphatases"/>
    <property type="match status" value="1"/>
</dbReference>
<feature type="domain" description="CYTH" evidence="1">
    <location>
        <begin position="4"/>
        <end position="192"/>
    </location>
</feature>
<name>A0A4Z0GRQ9_9BACL</name>
<dbReference type="SMART" id="SM01118">
    <property type="entry name" value="CYTH"/>
    <property type="match status" value="1"/>
</dbReference>
<dbReference type="PROSITE" id="PS51707">
    <property type="entry name" value="CYTH"/>
    <property type="match status" value="1"/>
</dbReference>
<dbReference type="CDD" id="cd07762">
    <property type="entry name" value="CYTH-like_Pase_1"/>
    <property type="match status" value="1"/>
</dbReference>
<dbReference type="EMBL" id="SRJD01000001">
    <property type="protein sequence ID" value="TGB00104.1"/>
    <property type="molecule type" value="Genomic_DNA"/>
</dbReference>
<sequence>MPRELEIEFKNMLTKEEFNVLCRRFGLTDASFFKQVNDYFDTPTFGLKGKKSALRIRHVNGRHDFTLKQPHDGAVLETHQDLSDDESKNLIQYGIMPAGEVEQAIAYLGIDVDQLLHIGELMTKRTEIPYKNGKLFLDQSSYLDHHDYELEYEAGDPISGGAIFQSFLLESGLSPQPSKSKIVRLYEALKEKGAGA</sequence>
<dbReference type="AlphaFoldDB" id="A0A4Z0GRQ9"/>
<organism evidence="2 3">
    <name type="scientific">Sporolactobacillus shoreae</name>
    <dbReference type="NCBI Taxonomy" id="1465501"/>
    <lineage>
        <taxon>Bacteria</taxon>
        <taxon>Bacillati</taxon>
        <taxon>Bacillota</taxon>
        <taxon>Bacilli</taxon>
        <taxon>Bacillales</taxon>
        <taxon>Sporolactobacillaceae</taxon>
        <taxon>Sporolactobacillus</taxon>
    </lineage>
</organism>
<evidence type="ECO:0000313" key="2">
    <source>
        <dbReference type="EMBL" id="TGB00104.1"/>
    </source>
</evidence>
<dbReference type="Proteomes" id="UP000298347">
    <property type="component" value="Unassembled WGS sequence"/>
</dbReference>
<evidence type="ECO:0000313" key="3">
    <source>
        <dbReference type="Proteomes" id="UP000298347"/>
    </source>
</evidence>
<dbReference type="InterPro" id="IPR033469">
    <property type="entry name" value="CYTH-like_dom_sf"/>
</dbReference>
<evidence type="ECO:0000259" key="1">
    <source>
        <dbReference type="PROSITE" id="PS51707"/>
    </source>
</evidence>
<dbReference type="Pfam" id="PF01928">
    <property type="entry name" value="CYTH"/>
    <property type="match status" value="1"/>
</dbReference>
<proteinExistence type="predicted"/>
<reference evidence="2 3" key="1">
    <citation type="journal article" date="2015" name="Int. J. Syst. Evol. Microbiol.">
        <title>Sporolactobacillus shoreae sp. nov. and Sporolactobacillus spathodeae sp. nov., two spore-forming lactic acid bacteria isolated from tree barks in Thailand.</title>
        <authorList>
            <person name="Thamacharoensuk T."/>
            <person name="Kitahara M."/>
            <person name="Ohkuma M."/>
            <person name="Thongchul N."/>
            <person name="Tanasupawat S."/>
        </authorList>
    </citation>
    <scope>NUCLEOTIDE SEQUENCE [LARGE SCALE GENOMIC DNA]</scope>
    <source>
        <strain evidence="2 3">BK92</strain>
    </source>
</reference>
<accession>A0A4Z0GRQ9</accession>
<gene>
    <name evidence="2" type="ORF">E4665_00015</name>
</gene>
<dbReference type="OrthoDB" id="384378at2"/>